<dbReference type="SMART" id="SM00248">
    <property type="entry name" value="ANK"/>
    <property type="match status" value="3"/>
</dbReference>
<sequence length="125" mass="13069">DGETALHLAALYGKVAYVEVLLRRGADPLATDESLGTPLHDACASGHADVARALCDAARDAGTLATLLKKVDEDQETPLHHAARGEHAEVVKYLIELGADKSAKSSVGATPSDLVEDDDSVRALL</sequence>
<dbReference type="GeneID" id="5003321"/>
<dbReference type="HOGENOM" id="CLU_000134_45_2_1"/>
<reference evidence="4 5" key="1">
    <citation type="journal article" date="2007" name="Proc. Natl. Acad. Sci. U.S.A.">
        <title>The tiny eukaryote Ostreococcus provides genomic insights into the paradox of plankton speciation.</title>
        <authorList>
            <person name="Palenik B."/>
            <person name="Grimwood J."/>
            <person name="Aerts A."/>
            <person name="Rouze P."/>
            <person name="Salamov A."/>
            <person name="Putnam N."/>
            <person name="Dupont C."/>
            <person name="Jorgensen R."/>
            <person name="Derelle E."/>
            <person name="Rombauts S."/>
            <person name="Zhou K."/>
            <person name="Otillar R."/>
            <person name="Merchant S.S."/>
            <person name="Podell S."/>
            <person name="Gaasterland T."/>
            <person name="Napoli C."/>
            <person name="Gendler K."/>
            <person name="Manuell A."/>
            <person name="Tai V."/>
            <person name="Vallon O."/>
            <person name="Piganeau G."/>
            <person name="Jancek S."/>
            <person name="Heijde M."/>
            <person name="Jabbari K."/>
            <person name="Bowler C."/>
            <person name="Lohr M."/>
            <person name="Robbens S."/>
            <person name="Werner G."/>
            <person name="Dubchak I."/>
            <person name="Pazour G.J."/>
            <person name="Ren Q."/>
            <person name="Paulsen I."/>
            <person name="Delwiche C."/>
            <person name="Schmutz J."/>
            <person name="Rokhsar D."/>
            <person name="Van de Peer Y."/>
            <person name="Moreau H."/>
            <person name="Grigoriev I.V."/>
        </authorList>
    </citation>
    <scope>NUCLEOTIDE SEQUENCE [LARGE SCALE GENOMIC DNA]</scope>
    <source>
        <strain evidence="4 5">CCE9901</strain>
    </source>
</reference>
<dbReference type="GO" id="GO:0004842">
    <property type="term" value="F:ubiquitin-protein transferase activity"/>
    <property type="evidence" value="ECO:0007669"/>
    <property type="project" value="TreeGrafter"/>
</dbReference>
<protein>
    <submittedName>
        <fullName evidence="4">Uncharacterized protein</fullName>
    </submittedName>
</protein>
<organism evidence="4 5">
    <name type="scientific">Ostreococcus lucimarinus (strain CCE9901)</name>
    <dbReference type="NCBI Taxonomy" id="436017"/>
    <lineage>
        <taxon>Eukaryota</taxon>
        <taxon>Viridiplantae</taxon>
        <taxon>Chlorophyta</taxon>
        <taxon>Mamiellophyceae</taxon>
        <taxon>Mamiellales</taxon>
        <taxon>Bathycoccaceae</taxon>
        <taxon>Ostreococcus</taxon>
    </lineage>
</organism>
<feature type="repeat" description="ANK" evidence="3">
    <location>
        <begin position="74"/>
        <end position="106"/>
    </location>
</feature>
<dbReference type="PROSITE" id="PS50088">
    <property type="entry name" value="ANK_REPEAT"/>
    <property type="match status" value="2"/>
</dbReference>
<feature type="non-terminal residue" evidence="4">
    <location>
        <position position="125"/>
    </location>
</feature>
<evidence type="ECO:0000256" key="2">
    <source>
        <dbReference type="ARBA" id="ARBA00023043"/>
    </source>
</evidence>
<dbReference type="InterPro" id="IPR036770">
    <property type="entry name" value="Ankyrin_rpt-contain_sf"/>
</dbReference>
<dbReference type="PANTHER" id="PTHR24171">
    <property type="entry name" value="ANKYRIN REPEAT DOMAIN-CONTAINING PROTEIN 39-RELATED"/>
    <property type="match status" value="1"/>
</dbReference>
<dbReference type="AlphaFoldDB" id="A4S211"/>
<gene>
    <name evidence="4" type="ORF">OSTLU_8045</name>
</gene>
<evidence type="ECO:0000256" key="3">
    <source>
        <dbReference type="PROSITE-ProRule" id="PRU00023"/>
    </source>
</evidence>
<dbReference type="PANTHER" id="PTHR24171:SF8">
    <property type="entry name" value="BRCA1-ASSOCIATED RING DOMAIN PROTEIN 1"/>
    <property type="match status" value="1"/>
</dbReference>
<dbReference type="Gene3D" id="1.25.40.20">
    <property type="entry name" value="Ankyrin repeat-containing domain"/>
    <property type="match status" value="1"/>
</dbReference>
<keyword evidence="5" id="KW-1185">Reference proteome</keyword>
<dbReference type="STRING" id="436017.A4S211"/>
<accession>A4S211</accession>
<evidence type="ECO:0000256" key="1">
    <source>
        <dbReference type="ARBA" id="ARBA00022737"/>
    </source>
</evidence>
<dbReference type="Pfam" id="PF12796">
    <property type="entry name" value="Ank_2"/>
    <property type="match status" value="1"/>
</dbReference>
<dbReference type="SUPFAM" id="SSF48403">
    <property type="entry name" value="Ankyrin repeat"/>
    <property type="match status" value="1"/>
</dbReference>
<dbReference type="eggNOG" id="KOG0504">
    <property type="taxonomic scope" value="Eukaryota"/>
</dbReference>
<keyword evidence="2 3" id="KW-0040">ANK repeat</keyword>
<dbReference type="Pfam" id="PF00023">
    <property type="entry name" value="Ank"/>
    <property type="match status" value="1"/>
</dbReference>
<dbReference type="Gramene" id="ABO97751">
    <property type="protein sequence ID" value="ABO97751"/>
    <property type="gene ID" value="OSTLU_8045"/>
</dbReference>
<evidence type="ECO:0000313" key="4">
    <source>
        <dbReference type="EMBL" id="ABO97751.1"/>
    </source>
</evidence>
<dbReference type="Proteomes" id="UP000001568">
    <property type="component" value="Chromosome 8"/>
</dbReference>
<dbReference type="RefSeq" id="XP_001419458.1">
    <property type="nucleotide sequence ID" value="XM_001419421.1"/>
</dbReference>
<feature type="non-terminal residue" evidence="4">
    <location>
        <position position="1"/>
    </location>
</feature>
<dbReference type="OMA" id="MECFINV"/>
<dbReference type="KEGG" id="olu:OSTLU_8045"/>
<proteinExistence type="predicted"/>
<name>A4S211_OSTLU</name>
<dbReference type="PRINTS" id="PR01415">
    <property type="entry name" value="ANKYRIN"/>
</dbReference>
<dbReference type="PROSITE" id="PS50297">
    <property type="entry name" value="ANK_REP_REGION"/>
    <property type="match status" value="2"/>
</dbReference>
<dbReference type="InterPro" id="IPR002110">
    <property type="entry name" value="Ankyrin_rpt"/>
</dbReference>
<keyword evidence="1" id="KW-0677">Repeat</keyword>
<dbReference type="OrthoDB" id="509238at2759"/>
<feature type="repeat" description="ANK" evidence="3">
    <location>
        <begin position="1"/>
        <end position="33"/>
    </location>
</feature>
<dbReference type="GO" id="GO:0085020">
    <property type="term" value="P:protein K6-linked ubiquitination"/>
    <property type="evidence" value="ECO:0007669"/>
    <property type="project" value="TreeGrafter"/>
</dbReference>
<evidence type="ECO:0000313" key="5">
    <source>
        <dbReference type="Proteomes" id="UP000001568"/>
    </source>
</evidence>
<dbReference type="EMBL" id="CP000588">
    <property type="protein sequence ID" value="ABO97751.1"/>
    <property type="molecule type" value="Genomic_DNA"/>
</dbReference>